<organism evidence="7 8">
    <name type="scientific">Ancylobacter amanitiformis</name>
    <dbReference type="NCBI Taxonomy" id="217069"/>
    <lineage>
        <taxon>Bacteria</taxon>
        <taxon>Pseudomonadati</taxon>
        <taxon>Pseudomonadota</taxon>
        <taxon>Alphaproteobacteria</taxon>
        <taxon>Hyphomicrobiales</taxon>
        <taxon>Xanthobacteraceae</taxon>
        <taxon>Ancylobacter</taxon>
    </lineage>
</organism>
<protein>
    <submittedName>
        <fullName evidence="7">Nitrite reductase/ring-hydroxylating ferredoxin subunit</fullName>
    </submittedName>
</protein>
<evidence type="ECO:0000313" key="8">
    <source>
        <dbReference type="Proteomes" id="UP001235094"/>
    </source>
</evidence>
<dbReference type="CDD" id="cd03479">
    <property type="entry name" value="Rieske_RO_Alpha_PhDO_like"/>
    <property type="match status" value="1"/>
</dbReference>
<dbReference type="InterPro" id="IPR017941">
    <property type="entry name" value="Rieske_2Fe-2S"/>
</dbReference>
<evidence type="ECO:0000256" key="4">
    <source>
        <dbReference type="ARBA" id="ARBA00023004"/>
    </source>
</evidence>
<dbReference type="Gene3D" id="3.90.380.10">
    <property type="entry name" value="Naphthalene 1,2-dioxygenase Alpha Subunit, Chain A, domain 1"/>
    <property type="match status" value="1"/>
</dbReference>
<dbReference type="SUPFAM" id="SSF55961">
    <property type="entry name" value="Bet v1-like"/>
    <property type="match status" value="1"/>
</dbReference>
<dbReference type="PROSITE" id="PS51296">
    <property type="entry name" value="RIESKE"/>
    <property type="match status" value="1"/>
</dbReference>
<dbReference type="InterPro" id="IPR045623">
    <property type="entry name" value="LigXa_C"/>
</dbReference>
<sequence>MMSREQNDLITRTGPQDPAGKLMRMYWQPAALIEELQGERPIRPVRLLGENFVLFRDEAGRYGLIDRDCPHRGADLAFGRLENGGLRCAFHGWLFDVEGSCLETPAEPANSRLCAGIRQRAYPVVEKSGVLWAYLGEGTPPAFPEIDCFTAPGTHTFAFKGMMNCNWLQALEVGIDPAHASFLHRFFHDEDPSVSYGKQFRASSADSDLPMTRILREYDRPIINVEKTEYGLRLIALRQIDEERTHVRVTNQLFPHGFVIPMSAEMTITQWHVPIDDENCYWYAIFTSFSAPVDKQKMRDQRLELYALPDYVSRRNKANDYGFDPHEQANETYTGMGLDINVHDQWAVESMGAIQDRTREHLGQSDKAIIQYRRLLRQEIEKAVSGSAPPLLVLDGAHARSIQGPATMDGIGPTAGWEIYWMEVDVKRRRGAPWAAPVPAEIAARVPHLSAAQ</sequence>
<evidence type="ECO:0000313" key="7">
    <source>
        <dbReference type="EMBL" id="MDQ0512909.1"/>
    </source>
</evidence>
<keyword evidence="8" id="KW-1185">Reference proteome</keyword>
<feature type="domain" description="Rieske" evidence="6">
    <location>
        <begin position="27"/>
        <end position="133"/>
    </location>
</feature>
<evidence type="ECO:0000256" key="2">
    <source>
        <dbReference type="ARBA" id="ARBA00022723"/>
    </source>
</evidence>
<keyword evidence="4" id="KW-0408">Iron</keyword>
<comment type="caution">
    <text evidence="7">The sequence shown here is derived from an EMBL/GenBank/DDBJ whole genome shotgun (WGS) entry which is preliminary data.</text>
</comment>
<evidence type="ECO:0000256" key="3">
    <source>
        <dbReference type="ARBA" id="ARBA00023002"/>
    </source>
</evidence>
<dbReference type="InterPro" id="IPR015881">
    <property type="entry name" value="ARHD_Rieske_2Fe_2S"/>
</dbReference>
<dbReference type="Pfam" id="PF00355">
    <property type="entry name" value="Rieske"/>
    <property type="match status" value="1"/>
</dbReference>
<dbReference type="Gene3D" id="2.102.10.10">
    <property type="entry name" value="Rieske [2Fe-2S] iron-sulphur domain"/>
    <property type="match status" value="1"/>
</dbReference>
<evidence type="ECO:0000256" key="5">
    <source>
        <dbReference type="ARBA" id="ARBA00023014"/>
    </source>
</evidence>
<dbReference type="Proteomes" id="UP001235094">
    <property type="component" value="Unassembled WGS sequence"/>
</dbReference>
<dbReference type="PROSITE" id="PS00570">
    <property type="entry name" value="RING_HYDROXYL_ALPHA"/>
    <property type="match status" value="1"/>
</dbReference>
<name>A0ABU0LW55_9HYPH</name>
<evidence type="ECO:0000256" key="1">
    <source>
        <dbReference type="ARBA" id="ARBA00022714"/>
    </source>
</evidence>
<keyword evidence="2" id="KW-0479">Metal-binding</keyword>
<dbReference type="CDD" id="cd08878">
    <property type="entry name" value="RHO_alpha_C_DMO-like"/>
    <property type="match status" value="1"/>
</dbReference>
<dbReference type="EMBL" id="JAUSVR010000018">
    <property type="protein sequence ID" value="MDQ0512909.1"/>
    <property type="molecule type" value="Genomic_DNA"/>
</dbReference>
<dbReference type="RefSeq" id="WP_306891562.1">
    <property type="nucleotide sequence ID" value="NZ_JAUSVR010000018.1"/>
</dbReference>
<gene>
    <name evidence="7" type="ORF">QOZ99_003825</name>
</gene>
<evidence type="ECO:0000259" key="6">
    <source>
        <dbReference type="PROSITE" id="PS51296"/>
    </source>
</evidence>
<reference evidence="7 8" key="1">
    <citation type="submission" date="2023-07" db="EMBL/GenBank/DDBJ databases">
        <title>Genomic Encyclopedia of Type Strains, Phase IV (KMG-IV): sequencing the most valuable type-strain genomes for metagenomic binning, comparative biology and taxonomic classification.</title>
        <authorList>
            <person name="Goeker M."/>
        </authorList>
    </citation>
    <scope>NUCLEOTIDE SEQUENCE [LARGE SCALE GENOMIC DNA]</scope>
    <source>
        <strain evidence="7 8">DSM 15561</strain>
    </source>
</reference>
<dbReference type="Pfam" id="PF19301">
    <property type="entry name" value="LigXa_C"/>
    <property type="match status" value="1"/>
</dbReference>
<dbReference type="InterPro" id="IPR036922">
    <property type="entry name" value="Rieske_2Fe-2S_sf"/>
</dbReference>
<dbReference type="PANTHER" id="PTHR21266:SF59">
    <property type="entry name" value="BLR4922 PROTEIN"/>
    <property type="match status" value="1"/>
</dbReference>
<keyword evidence="1" id="KW-0001">2Fe-2S</keyword>
<dbReference type="InterPro" id="IPR050584">
    <property type="entry name" value="Cholesterol_7-desaturase"/>
</dbReference>
<keyword evidence="5" id="KW-0411">Iron-sulfur</keyword>
<dbReference type="SUPFAM" id="SSF50022">
    <property type="entry name" value="ISP domain"/>
    <property type="match status" value="1"/>
</dbReference>
<accession>A0ABU0LW55</accession>
<keyword evidence="3" id="KW-0560">Oxidoreductase</keyword>
<proteinExistence type="predicted"/>
<dbReference type="PANTHER" id="PTHR21266">
    <property type="entry name" value="IRON-SULFUR DOMAIN CONTAINING PROTEIN"/>
    <property type="match status" value="1"/>
</dbReference>